<evidence type="ECO:0000256" key="1">
    <source>
        <dbReference type="ARBA" id="ARBA00022679"/>
    </source>
</evidence>
<sequence length="396" mass="43594">MTNTIVLFDDQRYIDLLPLTFTRPVAQIRVGILTIAEKWEKLMGVSCSYITQEYLQPKYPNAPKGEPVTLINGGVCPDKELIKSIDNLQPNQPLVKGDTLIAVVLPSSIDNIPDIKSFGTAVEYPGEILEIKYPWDIFRNNGEAIKRDFELLTNGRKSAPLSSTNRIIYPSNVFVEEGAKVECAILNAETGPIYIGSDAEVMEGAIVRGPFALCEHSTLKMGAKIYGPTTIGLHCKVGGEVNNSVFFAYSNKAHDGFIGNSVIGEWCNLGADTNNSNLKNNYAPVKLWSYRKKGFVNTGLQFCGLIMGDHSKCGINTMFNTGTVVGVSSNIFGDGFPRNFIPSFSWGGAAGFSVYKIEKAFETAQIMMSRRELSLTDIDKDILSKVFELTAEFRTF</sequence>
<accession>A0A7D4BJ27</accession>
<reference evidence="3 4" key="1">
    <citation type="submission" date="2019-07" db="EMBL/GenBank/DDBJ databases">
        <title>Thalassofilum flectens gen. nov., sp. nov., a novel moderate thermophilic anaerobe from a shallow sea hot spring in Kunashir Island (Russia), representing a new family in the order Bacteroidales, and proposal of Thalassofilacea fam. nov.</title>
        <authorList>
            <person name="Kochetkova T.V."/>
            <person name="Podosokorskaya O.A."/>
            <person name="Novikov A."/>
            <person name="Elcheninov A.G."/>
            <person name="Toshchakov S.V."/>
            <person name="Kublanov I.V."/>
        </authorList>
    </citation>
    <scope>NUCLEOTIDE SEQUENCE [LARGE SCALE GENOMIC DNA]</scope>
    <source>
        <strain evidence="3 4">38-H</strain>
    </source>
</reference>
<dbReference type="PANTHER" id="PTHR43584">
    <property type="entry name" value="NUCLEOTIDYL TRANSFERASE"/>
    <property type="match status" value="1"/>
</dbReference>
<dbReference type="NCBIfam" id="TIGR03991">
    <property type="entry name" value="alt_bact_glmU"/>
    <property type="match status" value="1"/>
</dbReference>
<dbReference type="InterPro" id="IPR050065">
    <property type="entry name" value="GlmU-like"/>
</dbReference>
<evidence type="ECO:0000256" key="2">
    <source>
        <dbReference type="ARBA" id="ARBA00023315"/>
    </source>
</evidence>
<keyword evidence="1 3" id="KW-0808">Transferase</keyword>
<gene>
    <name evidence="3" type="ORF">FHG85_02615</name>
</gene>
<evidence type="ECO:0000313" key="3">
    <source>
        <dbReference type="EMBL" id="QKG79199.1"/>
    </source>
</evidence>
<dbReference type="Proteomes" id="UP000500961">
    <property type="component" value="Chromosome"/>
</dbReference>
<dbReference type="PANTHER" id="PTHR43584:SF9">
    <property type="entry name" value="TRANSFERASE HEXAPEPTIDE REPEAT CONTAINING PROTEIN"/>
    <property type="match status" value="1"/>
</dbReference>
<organism evidence="3 4">
    <name type="scientific">Tenuifilum thalassicum</name>
    <dbReference type="NCBI Taxonomy" id="2590900"/>
    <lineage>
        <taxon>Bacteria</taxon>
        <taxon>Pseudomonadati</taxon>
        <taxon>Bacteroidota</taxon>
        <taxon>Bacteroidia</taxon>
        <taxon>Bacteroidales</taxon>
        <taxon>Tenuifilaceae</taxon>
        <taxon>Tenuifilum</taxon>
    </lineage>
</organism>
<dbReference type="CDD" id="cd05635">
    <property type="entry name" value="LbH_unknown"/>
    <property type="match status" value="1"/>
</dbReference>
<dbReference type="InterPro" id="IPR023917">
    <property type="entry name" value="Bifunctiontional_GlmU_bac-type"/>
</dbReference>
<evidence type="ECO:0000313" key="4">
    <source>
        <dbReference type="Proteomes" id="UP000500961"/>
    </source>
</evidence>
<dbReference type="AlphaFoldDB" id="A0A7D4BJ27"/>
<name>A0A7D4BJ27_9BACT</name>
<keyword evidence="2" id="KW-0012">Acyltransferase</keyword>
<dbReference type="Gene3D" id="2.160.10.10">
    <property type="entry name" value="Hexapeptide repeat proteins"/>
    <property type="match status" value="1"/>
</dbReference>
<protein>
    <submittedName>
        <fullName evidence="3">Glucose-1-phosphate thymidylyltransferase</fullName>
    </submittedName>
</protein>
<dbReference type="KEGG" id="ttz:FHG85_02615"/>
<dbReference type="InterPro" id="IPR011004">
    <property type="entry name" value="Trimer_LpxA-like_sf"/>
</dbReference>
<dbReference type="GO" id="GO:0016746">
    <property type="term" value="F:acyltransferase activity"/>
    <property type="evidence" value="ECO:0007669"/>
    <property type="project" value="UniProtKB-KW"/>
</dbReference>
<keyword evidence="4" id="KW-1185">Reference proteome</keyword>
<dbReference type="EMBL" id="CP041345">
    <property type="protein sequence ID" value="QKG79199.1"/>
    <property type="molecule type" value="Genomic_DNA"/>
</dbReference>
<dbReference type="GO" id="GO:0016779">
    <property type="term" value="F:nucleotidyltransferase activity"/>
    <property type="evidence" value="ECO:0007669"/>
    <property type="project" value="UniProtKB-ARBA"/>
</dbReference>
<dbReference type="Pfam" id="PF13562">
    <property type="entry name" value="NTP_transf_4"/>
    <property type="match status" value="1"/>
</dbReference>
<dbReference type="RefSeq" id="WP_173072730.1">
    <property type="nucleotide sequence ID" value="NZ_CP041345.1"/>
</dbReference>
<proteinExistence type="predicted"/>
<dbReference type="SUPFAM" id="SSF51161">
    <property type="entry name" value="Trimeric LpxA-like enzymes"/>
    <property type="match status" value="1"/>
</dbReference>